<organism evidence="3 4">
    <name type="scientific">Microbulbifer halophilus</name>
    <dbReference type="NCBI Taxonomy" id="453963"/>
    <lineage>
        <taxon>Bacteria</taxon>
        <taxon>Pseudomonadati</taxon>
        <taxon>Pseudomonadota</taxon>
        <taxon>Gammaproteobacteria</taxon>
        <taxon>Cellvibrionales</taxon>
        <taxon>Microbulbiferaceae</taxon>
        <taxon>Microbulbifer</taxon>
    </lineage>
</organism>
<dbReference type="Gene3D" id="3.40.50.850">
    <property type="entry name" value="Isochorismatase-like"/>
    <property type="match status" value="1"/>
</dbReference>
<evidence type="ECO:0000259" key="2">
    <source>
        <dbReference type="Pfam" id="PF00857"/>
    </source>
</evidence>
<keyword evidence="4" id="KW-1185">Reference proteome</keyword>
<dbReference type="Pfam" id="PF00857">
    <property type="entry name" value="Isochorismatase"/>
    <property type="match status" value="1"/>
</dbReference>
<evidence type="ECO:0000313" key="4">
    <source>
        <dbReference type="Proteomes" id="UP001597425"/>
    </source>
</evidence>
<dbReference type="SUPFAM" id="SSF52499">
    <property type="entry name" value="Isochorismatase-like hydrolases"/>
    <property type="match status" value="1"/>
</dbReference>
<name>A0ABW5EKY2_9GAMM</name>
<dbReference type="PANTHER" id="PTHR43540">
    <property type="entry name" value="PEROXYUREIDOACRYLATE/UREIDOACRYLATE AMIDOHYDROLASE-RELATED"/>
    <property type="match status" value="1"/>
</dbReference>
<dbReference type="InterPro" id="IPR050272">
    <property type="entry name" value="Isochorismatase-like_hydrls"/>
</dbReference>
<comment type="caution">
    <text evidence="3">The sequence shown here is derived from an EMBL/GenBank/DDBJ whole genome shotgun (WGS) entry which is preliminary data.</text>
</comment>
<dbReference type="EMBL" id="JBHUJD010000030">
    <property type="protein sequence ID" value="MFD2312149.1"/>
    <property type="molecule type" value="Genomic_DNA"/>
</dbReference>
<keyword evidence="1 3" id="KW-0378">Hydrolase</keyword>
<proteinExistence type="predicted"/>
<gene>
    <name evidence="3" type="ORF">ACFSKX_17140</name>
</gene>
<dbReference type="RefSeq" id="WP_265723008.1">
    <property type="nucleotide sequence ID" value="NZ_JAPIVK010000034.1"/>
</dbReference>
<accession>A0ABW5EKY2</accession>
<dbReference type="Proteomes" id="UP001597425">
    <property type="component" value="Unassembled WGS sequence"/>
</dbReference>
<dbReference type="CDD" id="cd00431">
    <property type="entry name" value="cysteine_hydrolases"/>
    <property type="match status" value="1"/>
</dbReference>
<dbReference type="GO" id="GO:0016787">
    <property type="term" value="F:hydrolase activity"/>
    <property type="evidence" value="ECO:0007669"/>
    <property type="project" value="UniProtKB-KW"/>
</dbReference>
<evidence type="ECO:0000313" key="3">
    <source>
        <dbReference type="EMBL" id="MFD2312149.1"/>
    </source>
</evidence>
<evidence type="ECO:0000256" key="1">
    <source>
        <dbReference type="ARBA" id="ARBA00022801"/>
    </source>
</evidence>
<protein>
    <submittedName>
        <fullName evidence="3">Cysteine hydrolase</fullName>
    </submittedName>
</protein>
<sequence>MKETAMQHPVRDRSAIVFIEFQREWVSEAGRLRRLLVKDDGHFQQAVDRAASLLASARAEGFRVAHAPLDLRRDPNYRLFGGGRDVIGLRRAIPNAGTWTDEGAEFVEPFVPRQDEFVAAGRSGASVLKNSTLDPYLRNNDVRTLFLAGFATHVCVESTLREAHDLGYNAYLVSDACAAFEESQHEHVLDHVVHHFGGAVATDDLIAQMRGAS</sequence>
<dbReference type="InterPro" id="IPR000868">
    <property type="entry name" value="Isochorismatase-like_dom"/>
</dbReference>
<dbReference type="InterPro" id="IPR036380">
    <property type="entry name" value="Isochorismatase-like_sf"/>
</dbReference>
<reference evidence="4" key="1">
    <citation type="journal article" date="2019" name="Int. J. Syst. Evol. Microbiol.">
        <title>The Global Catalogue of Microorganisms (GCM) 10K type strain sequencing project: providing services to taxonomists for standard genome sequencing and annotation.</title>
        <authorList>
            <consortium name="The Broad Institute Genomics Platform"/>
            <consortium name="The Broad Institute Genome Sequencing Center for Infectious Disease"/>
            <person name="Wu L."/>
            <person name="Ma J."/>
        </authorList>
    </citation>
    <scope>NUCLEOTIDE SEQUENCE [LARGE SCALE GENOMIC DNA]</scope>
    <source>
        <strain evidence="4">KCTC 12848</strain>
    </source>
</reference>
<feature type="domain" description="Isochorismatase-like" evidence="2">
    <location>
        <begin position="14"/>
        <end position="202"/>
    </location>
</feature>